<organism evidence="1 2">
    <name type="scientific">Sistotremastrum suecicum HHB10207 ss-3</name>
    <dbReference type="NCBI Taxonomy" id="1314776"/>
    <lineage>
        <taxon>Eukaryota</taxon>
        <taxon>Fungi</taxon>
        <taxon>Dikarya</taxon>
        <taxon>Basidiomycota</taxon>
        <taxon>Agaricomycotina</taxon>
        <taxon>Agaricomycetes</taxon>
        <taxon>Sistotremastrales</taxon>
        <taxon>Sistotremastraceae</taxon>
        <taxon>Sistotremastrum</taxon>
    </lineage>
</organism>
<accession>A0A165XDZ6</accession>
<protein>
    <submittedName>
        <fullName evidence="1">Uncharacterized protein</fullName>
    </submittedName>
</protein>
<proteinExistence type="predicted"/>
<evidence type="ECO:0000313" key="1">
    <source>
        <dbReference type="EMBL" id="KZT32100.1"/>
    </source>
</evidence>
<reference evidence="1 2" key="1">
    <citation type="journal article" date="2016" name="Mol. Biol. Evol.">
        <title>Comparative Genomics of Early-Diverging Mushroom-Forming Fungi Provides Insights into the Origins of Lignocellulose Decay Capabilities.</title>
        <authorList>
            <person name="Nagy L.G."/>
            <person name="Riley R."/>
            <person name="Tritt A."/>
            <person name="Adam C."/>
            <person name="Daum C."/>
            <person name="Floudas D."/>
            <person name="Sun H."/>
            <person name="Yadav J.S."/>
            <person name="Pangilinan J."/>
            <person name="Larsson K.H."/>
            <person name="Matsuura K."/>
            <person name="Barry K."/>
            <person name="Labutti K."/>
            <person name="Kuo R."/>
            <person name="Ohm R.A."/>
            <person name="Bhattacharya S.S."/>
            <person name="Shirouzu T."/>
            <person name="Yoshinaga Y."/>
            <person name="Martin F.M."/>
            <person name="Grigoriev I.V."/>
            <person name="Hibbett D.S."/>
        </authorList>
    </citation>
    <scope>NUCLEOTIDE SEQUENCE [LARGE SCALE GENOMIC DNA]</scope>
    <source>
        <strain evidence="1 2">HHB10207 ss-3</strain>
    </source>
</reference>
<gene>
    <name evidence="1" type="ORF">SISSUDRAFT_1037961</name>
</gene>
<evidence type="ECO:0000313" key="2">
    <source>
        <dbReference type="Proteomes" id="UP000076798"/>
    </source>
</evidence>
<sequence>MKIVAMNLMACEHGDDIERNEMNSKHIRISLDLLTLSGHSAEAAGGFHFDVGISRIWQSEAIESALGLIWTVRALENVFTIDYQETTKVLWIHLPQRTAVELEVHVRFLRGHGVDQWIDGLDVICDDAWFVWMMWLMNAHGTNGRFRFFSFGCNLGVALQWILKGCLCIGGRTASEPKVFGIWSIRNNFRLDIAYVRAGIALSIPSDRLAKSDVEILLGSDADGFREISLGGSSGRRAVKFLCSATVLQDAKLWSFRRRNKNMDAMSGFCYLMSMNADFDHKNGDSSVEENFNGSANLSPEEMHESQLRARRSLFVADPDFSPPVDSAMEGPSTYEKHETRSSCRCDLSSFSSKFFACDHWSKRGFKASKDGDDCVSDVAVSIGIHFLGWKSASEVTVDRALGHVMPGFKPPSDAVGDVKFLGNIDFVMTDELLLVFGHIIRWETRSLLPEFSGLLLGIFPNAWSFERLVQIYRRCVHVEFVKEIMRRPAWMSSRMLDIGSHQGSAPPGRSAEGEGCPGRVEVAAAALGAEDCLHY</sequence>
<dbReference type="AlphaFoldDB" id="A0A165XDZ6"/>
<name>A0A165XDZ6_9AGAM</name>
<keyword evidence="2" id="KW-1185">Reference proteome</keyword>
<dbReference type="Proteomes" id="UP000076798">
    <property type="component" value="Unassembled WGS sequence"/>
</dbReference>
<dbReference type="EMBL" id="KV428387">
    <property type="protein sequence ID" value="KZT32100.1"/>
    <property type="molecule type" value="Genomic_DNA"/>
</dbReference>